<keyword evidence="3" id="KW-1003">Cell membrane</keyword>
<feature type="transmembrane region" description="Helical" evidence="8">
    <location>
        <begin position="105"/>
        <end position="126"/>
    </location>
</feature>
<feature type="transmembrane region" description="Helical" evidence="8">
    <location>
        <begin position="359"/>
        <end position="387"/>
    </location>
</feature>
<dbReference type="PANTHER" id="PTHR42718:SF42">
    <property type="entry name" value="EXPORT PROTEIN"/>
    <property type="match status" value="1"/>
</dbReference>
<evidence type="ECO:0000256" key="3">
    <source>
        <dbReference type="ARBA" id="ARBA00022475"/>
    </source>
</evidence>
<dbReference type="InterPro" id="IPR036259">
    <property type="entry name" value="MFS_trans_sf"/>
</dbReference>
<evidence type="ECO:0000256" key="7">
    <source>
        <dbReference type="ARBA" id="ARBA00023251"/>
    </source>
</evidence>
<dbReference type="Gene3D" id="1.20.1720.10">
    <property type="entry name" value="Multidrug resistance protein D"/>
    <property type="match status" value="1"/>
</dbReference>
<feature type="transmembrane region" description="Helical" evidence="8">
    <location>
        <begin position="226"/>
        <end position="246"/>
    </location>
</feature>
<feature type="transmembrane region" description="Helical" evidence="8">
    <location>
        <begin position="294"/>
        <end position="317"/>
    </location>
</feature>
<feature type="transmembrane region" description="Helical" evidence="8">
    <location>
        <begin position="399"/>
        <end position="416"/>
    </location>
</feature>
<feature type="transmembrane region" description="Helical" evidence="8">
    <location>
        <begin position="56"/>
        <end position="73"/>
    </location>
</feature>
<dbReference type="PRINTS" id="PR01036">
    <property type="entry name" value="TCRTETB"/>
</dbReference>
<protein>
    <submittedName>
        <fullName evidence="10">MFS transporter</fullName>
    </submittedName>
</protein>
<evidence type="ECO:0000256" key="8">
    <source>
        <dbReference type="SAM" id="Phobius"/>
    </source>
</evidence>
<feature type="domain" description="Major facilitator superfamily (MFS) profile" evidence="9">
    <location>
        <begin position="14"/>
        <end position="459"/>
    </location>
</feature>
<proteinExistence type="predicted"/>
<dbReference type="Gene3D" id="1.20.1250.20">
    <property type="entry name" value="MFS general substrate transporter like domains"/>
    <property type="match status" value="1"/>
</dbReference>
<keyword evidence="5 8" id="KW-1133">Transmembrane helix</keyword>
<feature type="transmembrane region" description="Helical" evidence="8">
    <location>
        <begin position="80"/>
        <end position="99"/>
    </location>
</feature>
<dbReference type="Pfam" id="PF07690">
    <property type="entry name" value="MFS_1"/>
    <property type="match status" value="2"/>
</dbReference>
<keyword evidence="4 8" id="KW-0812">Transmembrane</keyword>
<dbReference type="InterPro" id="IPR011701">
    <property type="entry name" value="MFS"/>
</dbReference>
<feature type="transmembrane region" description="Helical" evidence="8">
    <location>
        <begin position="329"/>
        <end position="347"/>
    </location>
</feature>
<evidence type="ECO:0000256" key="5">
    <source>
        <dbReference type="ARBA" id="ARBA00022989"/>
    </source>
</evidence>
<comment type="caution">
    <text evidence="10">The sequence shown here is derived from an EMBL/GenBank/DDBJ whole genome shotgun (WGS) entry which is preliminary data.</text>
</comment>
<dbReference type="InterPro" id="IPR004638">
    <property type="entry name" value="EmrB-like"/>
</dbReference>
<comment type="subcellular location">
    <subcellularLocation>
        <location evidence="1">Cell membrane</location>
        <topology evidence="1">Multi-pass membrane protein</topology>
    </subcellularLocation>
</comment>
<feature type="transmembrane region" description="Helical" evidence="8">
    <location>
        <begin position="138"/>
        <end position="160"/>
    </location>
</feature>
<feature type="transmembrane region" description="Helical" evidence="8">
    <location>
        <begin position="12"/>
        <end position="36"/>
    </location>
</feature>
<dbReference type="CDD" id="cd17321">
    <property type="entry name" value="MFS_MMR_MDR_like"/>
    <property type="match status" value="1"/>
</dbReference>
<dbReference type="NCBIfam" id="TIGR00711">
    <property type="entry name" value="efflux_EmrB"/>
    <property type="match status" value="1"/>
</dbReference>
<dbReference type="Proteomes" id="UP000653308">
    <property type="component" value="Unassembled WGS sequence"/>
</dbReference>
<evidence type="ECO:0000256" key="6">
    <source>
        <dbReference type="ARBA" id="ARBA00023136"/>
    </source>
</evidence>
<reference evidence="11" key="1">
    <citation type="journal article" date="2019" name="Int. J. Syst. Evol. Microbiol.">
        <title>The Global Catalogue of Microorganisms (GCM) 10K type strain sequencing project: providing services to taxonomists for standard genome sequencing and annotation.</title>
        <authorList>
            <consortium name="The Broad Institute Genomics Platform"/>
            <consortium name="The Broad Institute Genome Sequencing Center for Infectious Disease"/>
            <person name="Wu L."/>
            <person name="Ma J."/>
        </authorList>
    </citation>
    <scope>NUCLEOTIDE SEQUENCE [LARGE SCALE GENOMIC DNA]</scope>
    <source>
        <strain evidence="11">JCM 4957</strain>
    </source>
</reference>
<dbReference type="PROSITE" id="PS50850">
    <property type="entry name" value="MFS"/>
    <property type="match status" value="1"/>
</dbReference>
<organism evidence="10 11">
    <name type="scientific">Streptomyces djakartensis</name>
    <dbReference type="NCBI Taxonomy" id="68193"/>
    <lineage>
        <taxon>Bacteria</taxon>
        <taxon>Bacillati</taxon>
        <taxon>Actinomycetota</taxon>
        <taxon>Actinomycetes</taxon>
        <taxon>Kitasatosporales</taxon>
        <taxon>Streptomycetaceae</taxon>
        <taxon>Streptomyces</taxon>
    </lineage>
</organism>
<evidence type="ECO:0000256" key="4">
    <source>
        <dbReference type="ARBA" id="ARBA00022692"/>
    </source>
</evidence>
<dbReference type="SUPFAM" id="SSF103473">
    <property type="entry name" value="MFS general substrate transporter"/>
    <property type="match status" value="2"/>
</dbReference>
<feature type="transmembrane region" description="Helical" evidence="8">
    <location>
        <begin position="436"/>
        <end position="455"/>
    </location>
</feature>
<feature type="transmembrane region" description="Helical" evidence="8">
    <location>
        <begin position="267"/>
        <end position="288"/>
    </location>
</feature>
<evidence type="ECO:0000259" key="9">
    <source>
        <dbReference type="PROSITE" id="PS50850"/>
    </source>
</evidence>
<sequence length="488" mass="49691">MPDVRLASPQGKWVLLTTVLGSSMAMLDSTVVNVALPRIGRDLDANLSALQWTVNAYMVTLAGLILLGGALGDRFGRRKVFVVGVAWFAVASLLCGIAPNAGVLIAARALQGVGGALLTPGSLALIQASFHPDDRGRAVGLWSGFGGIGAAVGPFVGGWLVDGPGWRWVFLLNVPLALVCVPGALRHVPESGDGSAHGRFDVLGAALGALALALVTYALIEAGEGGWAVAVSAVAGLAAAVAFVVVERRRPDPMMPPDIFASRQFTAVNLVTLCVYAALGGFFFLAALQLQVVVGYSALAAGTALLPTTVLMLLLSARSGELADRIGPRIPLTVGPLLCAAGMLLMLRVGPGASYLADVLPALVVLGLGLVTLVAPLTATVLGSVSVVRAGLASGINNAAARAAGLVAVAALPLLVGMGEEAYREPAAFDTAFGKAMGWCAGAMVLGAVIAAAVVRRPPPDCKRPECLRHGGVMAPPLEGEPVRKRLG</sequence>
<evidence type="ECO:0000313" key="11">
    <source>
        <dbReference type="Proteomes" id="UP000653308"/>
    </source>
</evidence>
<dbReference type="PANTHER" id="PTHR42718">
    <property type="entry name" value="MAJOR FACILITATOR SUPERFAMILY MULTIDRUG TRANSPORTER MFSC"/>
    <property type="match status" value="1"/>
</dbReference>
<evidence type="ECO:0000256" key="2">
    <source>
        <dbReference type="ARBA" id="ARBA00022448"/>
    </source>
</evidence>
<feature type="transmembrane region" description="Helical" evidence="8">
    <location>
        <begin position="166"/>
        <end position="188"/>
    </location>
</feature>
<evidence type="ECO:0000313" key="10">
    <source>
        <dbReference type="EMBL" id="GGY20481.1"/>
    </source>
</evidence>
<keyword evidence="6 8" id="KW-0472">Membrane</keyword>
<name>A0ABQ2ZR78_9ACTN</name>
<keyword evidence="2" id="KW-0813">Transport</keyword>
<keyword evidence="11" id="KW-1185">Reference proteome</keyword>
<evidence type="ECO:0000256" key="1">
    <source>
        <dbReference type="ARBA" id="ARBA00004651"/>
    </source>
</evidence>
<dbReference type="EMBL" id="BMWE01000007">
    <property type="protein sequence ID" value="GGY20481.1"/>
    <property type="molecule type" value="Genomic_DNA"/>
</dbReference>
<feature type="transmembrane region" description="Helical" evidence="8">
    <location>
        <begin position="200"/>
        <end position="220"/>
    </location>
</feature>
<accession>A0ABQ2ZR78</accession>
<dbReference type="RefSeq" id="WP_190198186.1">
    <property type="nucleotide sequence ID" value="NZ_BMWE01000007.1"/>
</dbReference>
<keyword evidence="7" id="KW-0046">Antibiotic resistance</keyword>
<dbReference type="InterPro" id="IPR020846">
    <property type="entry name" value="MFS_dom"/>
</dbReference>
<gene>
    <name evidence="10" type="ORF">GCM10010384_28880</name>
</gene>